<evidence type="ECO:0000259" key="2">
    <source>
        <dbReference type="Pfam" id="PF02517"/>
    </source>
</evidence>
<feature type="transmembrane region" description="Helical" evidence="1">
    <location>
        <begin position="29"/>
        <end position="49"/>
    </location>
</feature>
<feature type="transmembrane region" description="Helical" evidence="1">
    <location>
        <begin position="190"/>
        <end position="208"/>
    </location>
</feature>
<gene>
    <name evidence="3" type="ORF">NOCA2210143</name>
</gene>
<keyword evidence="1" id="KW-0812">Transmembrane</keyword>
<keyword evidence="1" id="KW-1133">Transmembrane helix</keyword>
<keyword evidence="1" id="KW-0472">Membrane</keyword>
<feature type="transmembrane region" description="Helical" evidence="1">
    <location>
        <begin position="100"/>
        <end position="119"/>
    </location>
</feature>
<feature type="transmembrane region" description="Helical" evidence="1">
    <location>
        <begin position="220"/>
        <end position="237"/>
    </location>
</feature>
<dbReference type="AlphaFoldDB" id="A0A2P2BYI4"/>
<dbReference type="GO" id="GO:0080120">
    <property type="term" value="P:CAAX-box protein maturation"/>
    <property type="evidence" value="ECO:0007669"/>
    <property type="project" value="UniProtKB-ARBA"/>
</dbReference>
<evidence type="ECO:0000313" key="3">
    <source>
        <dbReference type="EMBL" id="CUR54793.1"/>
    </source>
</evidence>
<sequence>MTTFLALVFGIGWPMLTMPLLVGVPSDPFLLGLVFIALLAPALLVTRIVGGPGTAKRLMSRVANWRFGVLRWAVIVLGVPVFTLGFAAVSGTLDLPANGVLAEVATYLFATFVFGALIVNTWEELAWGGFAQTRLMARHGLLGGSLLTAPPFAAIHLPLLFTSGWTWRDVALGFAVLCLVTPFYRYLLGLHLLATGGSILAIGVQHAAWNAAGNIDGVDGQWQSIAAVVLLTVLLAVRQRRHVDGRPTSRKAEKAAAREWQS</sequence>
<organism evidence="3">
    <name type="scientific">metagenome</name>
    <dbReference type="NCBI Taxonomy" id="256318"/>
    <lineage>
        <taxon>unclassified sequences</taxon>
        <taxon>metagenomes</taxon>
    </lineage>
</organism>
<dbReference type="EMBL" id="CZKA01000014">
    <property type="protein sequence ID" value="CUR54793.1"/>
    <property type="molecule type" value="Genomic_DNA"/>
</dbReference>
<feature type="domain" description="CAAX prenyl protease 2/Lysostaphin resistance protein A-like" evidence="2">
    <location>
        <begin position="108"/>
        <end position="211"/>
    </location>
</feature>
<accession>A0A2P2BYI4</accession>
<proteinExistence type="predicted"/>
<dbReference type="Pfam" id="PF02517">
    <property type="entry name" value="Rce1-like"/>
    <property type="match status" value="1"/>
</dbReference>
<protein>
    <submittedName>
        <fullName evidence="3">Putative Abortive infection protein</fullName>
    </submittedName>
</protein>
<reference evidence="3" key="1">
    <citation type="submission" date="2015-08" db="EMBL/GenBank/DDBJ databases">
        <authorList>
            <person name="Babu N.S."/>
            <person name="Beckwith C.J."/>
            <person name="Beseler K.G."/>
            <person name="Brison A."/>
            <person name="Carone J.V."/>
            <person name="Caskin T.P."/>
            <person name="Diamond M."/>
            <person name="Durham M.E."/>
            <person name="Foxe J.M."/>
            <person name="Go M."/>
            <person name="Henderson B.A."/>
            <person name="Jones I.B."/>
            <person name="McGettigan J.A."/>
            <person name="Micheletti S.J."/>
            <person name="Nasrallah M.E."/>
            <person name="Ortiz D."/>
            <person name="Piller C.R."/>
            <person name="Privatt S.R."/>
            <person name="Schneider S.L."/>
            <person name="Sharp S."/>
            <person name="Smith T.C."/>
            <person name="Stanton J.D."/>
            <person name="Ullery H.E."/>
            <person name="Wilson R.J."/>
            <person name="Serrano M.G."/>
            <person name="Buck G."/>
            <person name="Lee V."/>
            <person name="Wang Y."/>
            <person name="Carvalho R."/>
            <person name="Voegtly L."/>
            <person name="Shi R."/>
            <person name="Duckworth R."/>
            <person name="Johnson A."/>
            <person name="Loviza R."/>
            <person name="Walstead R."/>
            <person name="Shah Z."/>
            <person name="Kiflezghi M."/>
            <person name="Wade K."/>
            <person name="Ball S.L."/>
            <person name="Bradley K.W."/>
            <person name="Asai D.J."/>
            <person name="Bowman C.A."/>
            <person name="Russell D.A."/>
            <person name="Pope W.H."/>
            <person name="Jacobs-Sera D."/>
            <person name="Hendrix R.W."/>
            <person name="Hatfull G.F."/>
        </authorList>
    </citation>
    <scope>NUCLEOTIDE SEQUENCE</scope>
</reference>
<feature type="transmembrane region" description="Helical" evidence="1">
    <location>
        <begin position="165"/>
        <end position="183"/>
    </location>
</feature>
<name>A0A2P2BYI4_9ZZZZ</name>
<feature type="transmembrane region" description="Helical" evidence="1">
    <location>
        <begin position="69"/>
        <end position="88"/>
    </location>
</feature>
<dbReference type="InterPro" id="IPR003675">
    <property type="entry name" value="Rce1/LyrA-like_dom"/>
</dbReference>
<feature type="transmembrane region" description="Helical" evidence="1">
    <location>
        <begin position="140"/>
        <end position="159"/>
    </location>
</feature>
<evidence type="ECO:0000256" key="1">
    <source>
        <dbReference type="SAM" id="Phobius"/>
    </source>
</evidence>
<dbReference type="GO" id="GO:0004175">
    <property type="term" value="F:endopeptidase activity"/>
    <property type="evidence" value="ECO:0007669"/>
    <property type="project" value="UniProtKB-ARBA"/>
</dbReference>